<proteinExistence type="predicted"/>
<dbReference type="Proteomes" id="UP000784294">
    <property type="component" value="Unassembled WGS sequence"/>
</dbReference>
<dbReference type="EMBL" id="CAAALY010107044">
    <property type="protein sequence ID" value="VEL29870.1"/>
    <property type="molecule type" value="Genomic_DNA"/>
</dbReference>
<evidence type="ECO:0000313" key="2">
    <source>
        <dbReference type="Proteomes" id="UP000784294"/>
    </source>
</evidence>
<evidence type="ECO:0000313" key="1">
    <source>
        <dbReference type="EMBL" id="VEL29870.1"/>
    </source>
</evidence>
<dbReference type="OrthoDB" id="6233399at2759"/>
<name>A0A3S5A7L0_9PLAT</name>
<sequence length="84" mass="9264">MRTQEALGYIVSLAKFRTRQTERVNIIGSTILVCNDVNSNSTSTVSGKISAFWRFVAPRVLASSQTKLFQTSVGTFCEMKIASI</sequence>
<reference evidence="1" key="1">
    <citation type="submission" date="2018-11" db="EMBL/GenBank/DDBJ databases">
        <authorList>
            <consortium name="Pathogen Informatics"/>
        </authorList>
    </citation>
    <scope>NUCLEOTIDE SEQUENCE</scope>
</reference>
<accession>A0A3S5A7L0</accession>
<comment type="caution">
    <text evidence="1">The sequence shown here is derived from an EMBL/GenBank/DDBJ whole genome shotgun (WGS) entry which is preliminary data.</text>
</comment>
<dbReference type="AlphaFoldDB" id="A0A3S5A7L0"/>
<protein>
    <submittedName>
        <fullName evidence="1">Uncharacterized protein</fullName>
    </submittedName>
</protein>
<organism evidence="1 2">
    <name type="scientific">Protopolystoma xenopodis</name>
    <dbReference type="NCBI Taxonomy" id="117903"/>
    <lineage>
        <taxon>Eukaryota</taxon>
        <taxon>Metazoa</taxon>
        <taxon>Spiralia</taxon>
        <taxon>Lophotrochozoa</taxon>
        <taxon>Platyhelminthes</taxon>
        <taxon>Monogenea</taxon>
        <taxon>Polyopisthocotylea</taxon>
        <taxon>Polystomatidea</taxon>
        <taxon>Polystomatidae</taxon>
        <taxon>Protopolystoma</taxon>
    </lineage>
</organism>
<keyword evidence="2" id="KW-1185">Reference proteome</keyword>
<gene>
    <name evidence="1" type="ORF">PXEA_LOCUS23310</name>
</gene>